<proteinExistence type="predicted"/>
<gene>
    <name evidence="2" type="ORF">B0T21DRAFT_426795</name>
</gene>
<sequence>MDFIAAISPSYNLSQLRSFPRIPAPASQKCTRASVPRPVNAMDSDQEDPARESPENEADGGPENTGITNPPDGFSSENPAPDIQQLCDDLSLFAKRHGFAIIRKNGRNKQGPQQDYTRYDILCDRYGDTRLARGTGLRVSLSRKCRC</sequence>
<dbReference type="EMBL" id="JAUKTV010000015">
    <property type="protein sequence ID" value="KAK0714454.1"/>
    <property type="molecule type" value="Genomic_DNA"/>
</dbReference>
<protein>
    <submittedName>
        <fullName evidence="2">Uncharacterized protein</fullName>
    </submittedName>
</protein>
<dbReference type="AlphaFoldDB" id="A0AA40DSE6"/>
<comment type="caution">
    <text evidence="2">The sequence shown here is derived from an EMBL/GenBank/DDBJ whole genome shotgun (WGS) entry which is preliminary data.</text>
</comment>
<dbReference type="Proteomes" id="UP001172159">
    <property type="component" value="Unassembled WGS sequence"/>
</dbReference>
<keyword evidence="3" id="KW-1185">Reference proteome</keyword>
<organism evidence="2 3">
    <name type="scientific">Apiosordaria backusii</name>
    <dbReference type="NCBI Taxonomy" id="314023"/>
    <lineage>
        <taxon>Eukaryota</taxon>
        <taxon>Fungi</taxon>
        <taxon>Dikarya</taxon>
        <taxon>Ascomycota</taxon>
        <taxon>Pezizomycotina</taxon>
        <taxon>Sordariomycetes</taxon>
        <taxon>Sordariomycetidae</taxon>
        <taxon>Sordariales</taxon>
        <taxon>Lasiosphaeriaceae</taxon>
        <taxon>Apiosordaria</taxon>
    </lineage>
</organism>
<evidence type="ECO:0000256" key="1">
    <source>
        <dbReference type="SAM" id="MobiDB-lite"/>
    </source>
</evidence>
<reference evidence="2" key="1">
    <citation type="submission" date="2023-06" db="EMBL/GenBank/DDBJ databases">
        <title>Genome-scale phylogeny and comparative genomics of the fungal order Sordariales.</title>
        <authorList>
            <consortium name="Lawrence Berkeley National Laboratory"/>
            <person name="Hensen N."/>
            <person name="Bonometti L."/>
            <person name="Westerberg I."/>
            <person name="Brannstrom I.O."/>
            <person name="Guillou S."/>
            <person name="Cros-Aarteil S."/>
            <person name="Calhoun S."/>
            <person name="Haridas S."/>
            <person name="Kuo A."/>
            <person name="Mondo S."/>
            <person name="Pangilinan J."/>
            <person name="Riley R."/>
            <person name="Labutti K."/>
            <person name="Andreopoulos B."/>
            <person name="Lipzen A."/>
            <person name="Chen C."/>
            <person name="Yanf M."/>
            <person name="Daum C."/>
            <person name="Ng V."/>
            <person name="Clum A."/>
            <person name="Steindorff A."/>
            <person name="Ohm R."/>
            <person name="Martin F."/>
            <person name="Silar P."/>
            <person name="Natvig D."/>
            <person name="Lalanne C."/>
            <person name="Gautier V."/>
            <person name="Ament-Velasquez S.L."/>
            <person name="Kruys A."/>
            <person name="Hutchinson M.I."/>
            <person name="Powell A.J."/>
            <person name="Barry K."/>
            <person name="Miller A.N."/>
            <person name="Grigoriev I.V."/>
            <person name="Debuchy R."/>
            <person name="Gladieux P."/>
            <person name="Thoren M.H."/>
            <person name="Johannesson H."/>
        </authorList>
    </citation>
    <scope>NUCLEOTIDE SEQUENCE</scope>
    <source>
        <strain evidence="2">CBS 540.89</strain>
    </source>
</reference>
<name>A0AA40DSE6_9PEZI</name>
<feature type="region of interest" description="Disordered" evidence="1">
    <location>
        <begin position="22"/>
        <end position="83"/>
    </location>
</feature>
<accession>A0AA40DSE6</accession>
<evidence type="ECO:0000313" key="3">
    <source>
        <dbReference type="Proteomes" id="UP001172159"/>
    </source>
</evidence>
<evidence type="ECO:0000313" key="2">
    <source>
        <dbReference type="EMBL" id="KAK0714454.1"/>
    </source>
</evidence>